<feature type="region of interest" description="Disordered" evidence="1">
    <location>
        <begin position="44"/>
        <end position="96"/>
    </location>
</feature>
<dbReference type="EMBL" id="BGZK01000139">
    <property type="protein sequence ID" value="GBP22409.1"/>
    <property type="molecule type" value="Genomic_DNA"/>
</dbReference>
<comment type="caution">
    <text evidence="2">The sequence shown here is derived from an EMBL/GenBank/DDBJ whole genome shotgun (WGS) entry which is preliminary data.</text>
</comment>
<dbReference type="AlphaFoldDB" id="A0A4C1U7V1"/>
<organism evidence="2 3">
    <name type="scientific">Eumeta variegata</name>
    <name type="common">Bagworm moth</name>
    <name type="synonym">Eumeta japonica</name>
    <dbReference type="NCBI Taxonomy" id="151549"/>
    <lineage>
        <taxon>Eukaryota</taxon>
        <taxon>Metazoa</taxon>
        <taxon>Ecdysozoa</taxon>
        <taxon>Arthropoda</taxon>
        <taxon>Hexapoda</taxon>
        <taxon>Insecta</taxon>
        <taxon>Pterygota</taxon>
        <taxon>Neoptera</taxon>
        <taxon>Endopterygota</taxon>
        <taxon>Lepidoptera</taxon>
        <taxon>Glossata</taxon>
        <taxon>Ditrysia</taxon>
        <taxon>Tineoidea</taxon>
        <taxon>Psychidae</taxon>
        <taxon>Oiketicinae</taxon>
        <taxon>Eumeta</taxon>
    </lineage>
</organism>
<sequence>MQVGLPGVRIKPDMGFLIACPAKIYGVRLVRFYISCERTTVRNSLPDVRGGEGPQRQRRRRVSASTADGGAPGNRSGARRDRCAPPSAPSLQPRVPDRSYFFLPRRRRRPNSASFNILIRSAVLCLVMRREPSHG</sequence>
<evidence type="ECO:0000313" key="3">
    <source>
        <dbReference type="Proteomes" id="UP000299102"/>
    </source>
</evidence>
<gene>
    <name evidence="2" type="ORF">EVAR_11925_1</name>
</gene>
<protein>
    <submittedName>
        <fullName evidence="2">Uncharacterized protein</fullName>
    </submittedName>
</protein>
<reference evidence="2 3" key="1">
    <citation type="journal article" date="2019" name="Commun. Biol.">
        <title>The bagworm genome reveals a unique fibroin gene that provides high tensile strength.</title>
        <authorList>
            <person name="Kono N."/>
            <person name="Nakamura H."/>
            <person name="Ohtoshi R."/>
            <person name="Tomita M."/>
            <person name="Numata K."/>
            <person name="Arakawa K."/>
        </authorList>
    </citation>
    <scope>NUCLEOTIDE SEQUENCE [LARGE SCALE GENOMIC DNA]</scope>
</reference>
<evidence type="ECO:0000313" key="2">
    <source>
        <dbReference type="EMBL" id="GBP22409.1"/>
    </source>
</evidence>
<name>A0A4C1U7V1_EUMVA</name>
<evidence type="ECO:0000256" key="1">
    <source>
        <dbReference type="SAM" id="MobiDB-lite"/>
    </source>
</evidence>
<keyword evidence="3" id="KW-1185">Reference proteome</keyword>
<proteinExistence type="predicted"/>
<dbReference type="Proteomes" id="UP000299102">
    <property type="component" value="Unassembled WGS sequence"/>
</dbReference>
<accession>A0A4C1U7V1</accession>